<comment type="caution">
    <text evidence="1">The sequence shown here is derived from an EMBL/GenBank/DDBJ whole genome shotgun (WGS) entry which is preliminary data.</text>
</comment>
<sequence length="182" mass="21363">MIFAIRYHSRCNTEIAWSIAEQYGRNSDIHFILLDNKIIFNEIGFQFDPKQLGNQSNIFNQQFNEQLILNDLKQKWGTDVVRVQLNFDCYGKLYGSGLITFESTISSEKHVNALIPKQIKNIKVETCGVELKCWRREGSKDLKNGFKEMNKREFIRQQSGISELIREFTLPKLKNKLKNHFI</sequence>
<protein>
    <submittedName>
        <fullName evidence="1">Uncharacterized protein</fullName>
    </submittedName>
</protein>
<reference evidence="1 2" key="1">
    <citation type="submission" date="2019-03" db="EMBL/GenBank/DDBJ databases">
        <title>Single cell metagenomics reveals metabolic interactions within the superorganism composed of flagellate Streblomastix strix and complex community of Bacteroidetes bacteria on its surface.</title>
        <authorList>
            <person name="Treitli S.C."/>
            <person name="Kolisko M."/>
            <person name="Husnik F."/>
            <person name="Keeling P."/>
            <person name="Hampl V."/>
        </authorList>
    </citation>
    <scope>NUCLEOTIDE SEQUENCE [LARGE SCALE GENOMIC DNA]</scope>
    <source>
        <strain evidence="1">ST1C</strain>
    </source>
</reference>
<dbReference type="EMBL" id="SNRW01020603">
    <property type="protein sequence ID" value="KAA6365303.1"/>
    <property type="molecule type" value="Genomic_DNA"/>
</dbReference>
<evidence type="ECO:0000313" key="1">
    <source>
        <dbReference type="EMBL" id="KAA6365303.1"/>
    </source>
</evidence>
<name>A0A5J4U4Z6_9EUKA</name>
<accession>A0A5J4U4Z6</accession>
<proteinExistence type="predicted"/>
<organism evidence="1 2">
    <name type="scientific">Streblomastix strix</name>
    <dbReference type="NCBI Taxonomy" id="222440"/>
    <lineage>
        <taxon>Eukaryota</taxon>
        <taxon>Metamonada</taxon>
        <taxon>Preaxostyla</taxon>
        <taxon>Oxymonadida</taxon>
        <taxon>Streblomastigidae</taxon>
        <taxon>Streblomastix</taxon>
    </lineage>
</organism>
<evidence type="ECO:0000313" key="2">
    <source>
        <dbReference type="Proteomes" id="UP000324800"/>
    </source>
</evidence>
<gene>
    <name evidence="1" type="ORF">EZS28_039170</name>
</gene>
<dbReference type="AlphaFoldDB" id="A0A5J4U4Z6"/>
<dbReference type="Proteomes" id="UP000324800">
    <property type="component" value="Unassembled WGS sequence"/>
</dbReference>